<dbReference type="AlphaFoldDB" id="A0A9D4E7T7"/>
<dbReference type="FunFam" id="3.90.1150.10:FF:000008">
    <property type="entry name" value="Cystathionine gamma-synthase"/>
    <property type="match status" value="1"/>
</dbReference>
<dbReference type="GO" id="GO:0030170">
    <property type="term" value="F:pyridoxal phosphate binding"/>
    <property type="evidence" value="ECO:0007669"/>
    <property type="project" value="InterPro"/>
</dbReference>
<dbReference type="Gene3D" id="3.90.1150.10">
    <property type="entry name" value="Aspartate Aminotransferase, domain 1"/>
    <property type="match status" value="1"/>
</dbReference>
<dbReference type="Gene3D" id="3.40.640.10">
    <property type="entry name" value="Type I PLP-dependent aspartate aminotransferase-like (Major domain)"/>
    <property type="match status" value="1"/>
</dbReference>
<dbReference type="OrthoDB" id="3512640at2759"/>
<dbReference type="InterPro" id="IPR015424">
    <property type="entry name" value="PyrdxlP-dep_Trfase"/>
</dbReference>
<evidence type="ECO:0000256" key="5">
    <source>
        <dbReference type="ARBA" id="ARBA00022898"/>
    </source>
</evidence>
<evidence type="ECO:0000256" key="3">
    <source>
        <dbReference type="ARBA" id="ARBA00009077"/>
    </source>
</evidence>
<dbReference type="GO" id="GO:0019343">
    <property type="term" value="P:cysteine biosynthetic process via cystathionine"/>
    <property type="evidence" value="ECO:0007669"/>
    <property type="project" value="TreeGrafter"/>
</dbReference>
<reference evidence="10" key="2">
    <citation type="submission" date="2020-11" db="EMBL/GenBank/DDBJ databases">
        <authorList>
            <person name="McCartney M.A."/>
            <person name="Auch B."/>
            <person name="Kono T."/>
            <person name="Mallez S."/>
            <person name="Becker A."/>
            <person name="Gohl D.M."/>
            <person name="Silverstein K.A.T."/>
            <person name="Koren S."/>
            <person name="Bechman K.B."/>
            <person name="Herman A."/>
            <person name="Abrahante J.E."/>
            <person name="Garbe J."/>
        </authorList>
    </citation>
    <scope>NUCLEOTIDE SEQUENCE</scope>
    <source>
        <strain evidence="10">Duluth1</strain>
        <tissue evidence="10">Whole animal</tissue>
    </source>
</reference>
<keyword evidence="6" id="KW-0028">Amino-acid biosynthesis</keyword>
<dbReference type="PANTHER" id="PTHR11808:SF15">
    <property type="entry name" value="CYSTATHIONINE GAMMA-LYASE"/>
    <property type="match status" value="1"/>
</dbReference>
<evidence type="ECO:0000256" key="7">
    <source>
        <dbReference type="ARBA" id="ARBA00029853"/>
    </source>
</evidence>
<dbReference type="PANTHER" id="PTHR11808">
    <property type="entry name" value="TRANS-SULFURATION ENZYME FAMILY MEMBER"/>
    <property type="match status" value="1"/>
</dbReference>
<dbReference type="InterPro" id="IPR000277">
    <property type="entry name" value="Cys/Met-Metab_PyrdxlP-dep_enz"/>
</dbReference>
<dbReference type="Proteomes" id="UP000828390">
    <property type="component" value="Unassembled WGS sequence"/>
</dbReference>
<keyword evidence="11" id="KW-1185">Reference proteome</keyword>
<gene>
    <name evidence="10" type="ORF">DPMN_174791</name>
</gene>
<evidence type="ECO:0000256" key="8">
    <source>
        <dbReference type="PIRSR" id="PIRSR001434-2"/>
    </source>
</evidence>
<dbReference type="InterPro" id="IPR015422">
    <property type="entry name" value="PyrdxlP-dep_Trfase_small"/>
</dbReference>
<comment type="pathway">
    <text evidence="2">Amino-acid biosynthesis; L-cysteine biosynthesis; L-cysteine from L-homocysteine and L-serine: step 2/2.</text>
</comment>
<dbReference type="CDD" id="cd00614">
    <property type="entry name" value="CGS_like"/>
    <property type="match status" value="1"/>
</dbReference>
<proteinExistence type="inferred from homology"/>
<reference evidence="10" key="1">
    <citation type="journal article" date="2019" name="bioRxiv">
        <title>The Genome of the Zebra Mussel, Dreissena polymorpha: A Resource for Invasive Species Research.</title>
        <authorList>
            <person name="McCartney M.A."/>
            <person name="Auch B."/>
            <person name="Kono T."/>
            <person name="Mallez S."/>
            <person name="Zhang Y."/>
            <person name="Obille A."/>
            <person name="Becker A."/>
            <person name="Abrahante J.E."/>
            <person name="Garbe J."/>
            <person name="Badalamenti J.P."/>
            <person name="Herman A."/>
            <person name="Mangelson H."/>
            <person name="Liachko I."/>
            <person name="Sullivan S."/>
            <person name="Sone E.D."/>
            <person name="Koren S."/>
            <person name="Silverstein K.A.T."/>
            <person name="Beckman K.B."/>
            <person name="Gohl D.M."/>
        </authorList>
    </citation>
    <scope>NUCLEOTIDE SEQUENCE</scope>
    <source>
        <strain evidence="10">Duluth1</strain>
        <tissue evidence="10">Whole animal</tissue>
    </source>
</reference>
<dbReference type="GO" id="GO:0004123">
    <property type="term" value="F:cystathionine gamma-lyase activity"/>
    <property type="evidence" value="ECO:0007669"/>
    <property type="project" value="TreeGrafter"/>
</dbReference>
<comment type="caution">
    <text evidence="10">The sequence shown here is derived from an EMBL/GenBank/DDBJ whole genome shotgun (WGS) entry which is preliminary data.</text>
</comment>
<evidence type="ECO:0000313" key="11">
    <source>
        <dbReference type="Proteomes" id="UP000828390"/>
    </source>
</evidence>
<protein>
    <recommendedName>
        <fullName evidence="4">cystathionine gamma-lyase</fullName>
        <ecNumber evidence="4">4.4.1.1</ecNumber>
    </recommendedName>
    <alternativeName>
        <fullName evidence="7">Gamma-cystathionase</fullName>
    </alternativeName>
</protein>
<dbReference type="GO" id="GO:0005737">
    <property type="term" value="C:cytoplasm"/>
    <property type="evidence" value="ECO:0007669"/>
    <property type="project" value="TreeGrafter"/>
</dbReference>
<name>A0A9D4E7T7_DREPO</name>
<evidence type="ECO:0000256" key="4">
    <source>
        <dbReference type="ARBA" id="ARBA00012085"/>
    </source>
</evidence>
<dbReference type="InterPro" id="IPR015421">
    <property type="entry name" value="PyrdxlP-dep_Trfase_major"/>
</dbReference>
<dbReference type="Pfam" id="PF01053">
    <property type="entry name" value="Cys_Met_Meta_PP"/>
    <property type="match status" value="1"/>
</dbReference>
<evidence type="ECO:0000256" key="9">
    <source>
        <dbReference type="RuleBase" id="RU362118"/>
    </source>
</evidence>
<evidence type="ECO:0000256" key="2">
    <source>
        <dbReference type="ARBA" id="ARBA00005038"/>
    </source>
</evidence>
<evidence type="ECO:0000256" key="6">
    <source>
        <dbReference type="ARBA" id="ARBA00023192"/>
    </source>
</evidence>
<keyword evidence="5 8" id="KW-0663">Pyridoxal phosphate</keyword>
<comment type="similarity">
    <text evidence="3 9">Belongs to the trans-sulfuration enzymes family.</text>
</comment>
<dbReference type="SUPFAM" id="SSF53383">
    <property type="entry name" value="PLP-dependent transferases"/>
    <property type="match status" value="1"/>
</dbReference>
<dbReference type="EMBL" id="JAIWYP010000009">
    <property type="protein sequence ID" value="KAH3773430.1"/>
    <property type="molecule type" value="Genomic_DNA"/>
</dbReference>
<dbReference type="PIRSF" id="PIRSF001434">
    <property type="entry name" value="CGS"/>
    <property type="match status" value="1"/>
</dbReference>
<dbReference type="FunFam" id="3.40.640.10:FF:000009">
    <property type="entry name" value="Cystathionine gamma-synthase homolog"/>
    <property type="match status" value="1"/>
</dbReference>
<evidence type="ECO:0000256" key="1">
    <source>
        <dbReference type="ARBA" id="ARBA00001933"/>
    </source>
</evidence>
<dbReference type="EC" id="4.4.1.1" evidence="4"/>
<evidence type="ECO:0000313" key="10">
    <source>
        <dbReference type="EMBL" id="KAH3773430.1"/>
    </source>
</evidence>
<dbReference type="GO" id="GO:0019346">
    <property type="term" value="P:transsulfuration"/>
    <property type="evidence" value="ECO:0007669"/>
    <property type="project" value="InterPro"/>
</dbReference>
<feature type="modified residue" description="N6-(pyridoxal phosphate)lysine" evidence="8">
    <location>
        <position position="206"/>
    </location>
</feature>
<sequence>MAEFQPFEHFGTDAIHVGQEPEKWKSMAVVPPISMATTFKQHGPGEHAGYEYSRSGNPTRDCLEECLAKLENAKYGLVFASGLAATNTITFLLKNGDHILAMDDLYGGTNRMFRRCTSQMGIDITMVNCTDIEKVESSIKPNTKMVWIETPTNPMMKLVDIASVVKVVRAKAPMDCFVVVDNTFMSSYFQRPLDHGADLVFHSMTKYMNGHSDVVMGCICTNRDDLKERLFFLQYAIGAVPSPFDCFLANRGLKTLHIRMREHMKNGLAVAKFLEENSRVEKVIHPGLPSHPQHELAKRQMRGYSGMVSFYIKGGREQSSIFLKTLKIFTLAESLGGFESLAELPSVMTHASVPPDQRDKLGISDSLIRLSVGIEDVQDLIDDLDIALKAAIPEE</sequence>
<comment type="cofactor">
    <cofactor evidence="1 9">
        <name>pyridoxal 5'-phosphate</name>
        <dbReference type="ChEBI" id="CHEBI:597326"/>
    </cofactor>
</comment>
<keyword evidence="6" id="KW-0198">Cysteine biosynthesis</keyword>
<organism evidence="10 11">
    <name type="scientific">Dreissena polymorpha</name>
    <name type="common">Zebra mussel</name>
    <name type="synonym">Mytilus polymorpha</name>
    <dbReference type="NCBI Taxonomy" id="45954"/>
    <lineage>
        <taxon>Eukaryota</taxon>
        <taxon>Metazoa</taxon>
        <taxon>Spiralia</taxon>
        <taxon>Lophotrochozoa</taxon>
        <taxon>Mollusca</taxon>
        <taxon>Bivalvia</taxon>
        <taxon>Autobranchia</taxon>
        <taxon>Heteroconchia</taxon>
        <taxon>Euheterodonta</taxon>
        <taxon>Imparidentia</taxon>
        <taxon>Neoheterodontei</taxon>
        <taxon>Myida</taxon>
        <taxon>Dreissenoidea</taxon>
        <taxon>Dreissenidae</taxon>
        <taxon>Dreissena</taxon>
    </lineage>
</organism>
<accession>A0A9D4E7T7</accession>